<evidence type="ECO:0000313" key="1">
    <source>
        <dbReference type="EMBL" id="KAF2118166.1"/>
    </source>
</evidence>
<dbReference type="Proteomes" id="UP000799770">
    <property type="component" value="Unassembled WGS sequence"/>
</dbReference>
<gene>
    <name evidence="1" type="ORF">BDV96DRAFT_488974</name>
</gene>
<accession>A0A6A5ZG08</accession>
<organism evidence="1 2">
    <name type="scientific">Lophiotrema nucula</name>
    <dbReference type="NCBI Taxonomy" id="690887"/>
    <lineage>
        <taxon>Eukaryota</taxon>
        <taxon>Fungi</taxon>
        <taxon>Dikarya</taxon>
        <taxon>Ascomycota</taxon>
        <taxon>Pezizomycotina</taxon>
        <taxon>Dothideomycetes</taxon>
        <taxon>Pleosporomycetidae</taxon>
        <taxon>Pleosporales</taxon>
        <taxon>Lophiotremataceae</taxon>
        <taxon>Lophiotrema</taxon>
    </lineage>
</organism>
<dbReference type="OrthoDB" id="5362512at2759"/>
<name>A0A6A5ZG08_9PLEO</name>
<dbReference type="PANTHER" id="PTHR33112:SF10">
    <property type="entry name" value="TOL"/>
    <property type="match status" value="1"/>
</dbReference>
<evidence type="ECO:0000313" key="2">
    <source>
        <dbReference type="Proteomes" id="UP000799770"/>
    </source>
</evidence>
<dbReference type="EMBL" id="ML977317">
    <property type="protein sequence ID" value="KAF2118166.1"/>
    <property type="molecule type" value="Genomic_DNA"/>
</dbReference>
<sequence length="330" mass="37540">MPNFQVTSDGVIEENRLKGLVPAVDGKKLRQIRLQGFDDPDTHLHPEIFALELWKRIVEVYSRTAITKSEDKLVALSGMAGWMARRIGTPAQPATYVAGLWTLHLASQLLWRVEPTFRAIDGQFEHLTVAPDKYRAPSFSWASLDAHEGNGIVYGDITDRDLFIDIEEAQIRPESFANVYGTVVSGHVILRGKLRKVKLSMEDKGRFCWQFVDREMLNEEKHTNMYLDCYSRDKECIFGPDADVFVLPAAKGERTASPESKYFVCLLLQLKRDWTESGPVFRRIGLTKLSPWADNRAMQEDKVLEAFPSDVDMPHQGYDPETGTHRIVLV</sequence>
<reference evidence="1" key="1">
    <citation type="journal article" date="2020" name="Stud. Mycol.">
        <title>101 Dothideomycetes genomes: a test case for predicting lifestyles and emergence of pathogens.</title>
        <authorList>
            <person name="Haridas S."/>
            <person name="Albert R."/>
            <person name="Binder M."/>
            <person name="Bloem J."/>
            <person name="Labutti K."/>
            <person name="Salamov A."/>
            <person name="Andreopoulos B."/>
            <person name="Baker S."/>
            <person name="Barry K."/>
            <person name="Bills G."/>
            <person name="Bluhm B."/>
            <person name="Cannon C."/>
            <person name="Castanera R."/>
            <person name="Culley D."/>
            <person name="Daum C."/>
            <person name="Ezra D."/>
            <person name="Gonzalez J."/>
            <person name="Henrissat B."/>
            <person name="Kuo A."/>
            <person name="Liang C."/>
            <person name="Lipzen A."/>
            <person name="Lutzoni F."/>
            <person name="Magnuson J."/>
            <person name="Mondo S."/>
            <person name="Nolan M."/>
            <person name="Ohm R."/>
            <person name="Pangilinan J."/>
            <person name="Park H.-J."/>
            <person name="Ramirez L."/>
            <person name="Alfaro M."/>
            <person name="Sun H."/>
            <person name="Tritt A."/>
            <person name="Yoshinaga Y."/>
            <person name="Zwiers L.-H."/>
            <person name="Turgeon B."/>
            <person name="Goodwin S."/>
            <person name="Spatafora J."/>
            <person name="Crous P."/>
            <person name="Grigoriev I."/>
        </authorList>
    </citation>
    <scope>NUCLEOTIDE SEQUENCE</scope>
    <source>
        <strain evidence="1">CBS 627.86</strain>
    </source>
</reference>
<proteinExistence type="predicted"/>
<dbReference type="AlphaFoldDB" id="A0A6A5ZG08"/>
<dbReference type="PANTHER" id="PTHR33112">
    <property type="entry name" value="DOMAIN PROTEIN, PUTATIVE-RELATED"/>
    <property type="match status" value="1"/>
</dbReference>
<protein>
    <submittedName>
        <fullName evidence="1">Uncharacterized protein</fullName>
    </submittedName>
</protein>
<keyword evidence="2" id="KW-1185">Reference proteome</keyword>